<reference evidence="3" key="2">
    <citation type="submission" date="2014-09" db="EMBL/GenBank/DDBJ databases">
        <authorList>
            <person name="Mudge J."/>
            <person name="Ramaraj T."/>
            <person name="Lindquist I.E."/>
            <person name="Bharti A.K."/>
            <person name="Sundararajan A."/>
            <person name="Cameron C.T."/>
            <person name="Woodward J.E."/>
            <person name="May G.D."/>
            <person name="Brubaker C."/>
            <person name="Broadhvest J."/>
            <person name="Wilkins T.A."/>
        </authorList>
    </citation>
    <scope>NUCLEOTIDE SEQUENCE</scope>
    <source>
        <strain evidence="3">cv. AKA8401</strain>
    </source>
</reference>
<organism evidence="1 3">
    <name type="scientific">Gossypium arboreum</name>
    <name type="common">Tree cotton</name>
    <name type="synonym">Gossypium nanking</name>
    <dbReference type="NCBI Taxonomy" id="29729"/>
    <lineage>
        <taxon>Eukaryota</taxon>
        <taxon>Viridiplantae</taxon>
        <taxon>Streptophyta</taxon>
        <taxon>Embryophyta</taxon>
        <taxon>Tracheophyta</taxon>
        <taxon>Spermatophyta</taxon>
        <taxon>Magnoliopsida</taxon>
        <taxon>eudicotyledons</taxon>
        <taxon>Gunneridae</taxon>
        <taxon>Pentapetalae</taxon>
        <taxon>rosids</taxon>
        <taxon>malvids</taxon>
        <taxon>Malvales</taxon>
        <taxon>Malvaceae</taxon>
        <taxon>Malvoideae</taxon>
        <taxon>Gossypium</taxon>
    </lineage>
</organism>
<sequence>MLLCQAGSYLHT</sequence>
<keyword evidence="3" id="KW-1185">Reference proteome</keyword>
<reference evidence="1" key="1">
    <citation type="submission" date="2014-09" db="EMBL/GenBank/DDBJ databases">
        <title>G. arboreum L. cv. AKA8401 A2 genome assembly version 1.0.</title>
        <authorList>
            <person name="Mudge J."/>
            <person name="Ramaraj T."/>
            <person name="Lindquist I.E."/>
            <person name="Bharti A.K."/>
            <person name="Sundararajan A."/>
            <person name="Cameron C.T."/>
            <person name="Woodward J.E."/>
            <person name="May G.D."/>
            <person name="Brubaker C."/>
            <person name="Broadhvest J."/>
            <person name="Wilkins T.A."/>
        </authorList>
    </citation>
    <scope>NUCLEOTIDE SEQUENCE</scope>
</reference>
<evidence type="ECO:0000313" key="1">
    <source>
        <dbReference type="EMBL" id="KHG20138.1"/>
    </source>
</evidence>
<gene>
    <name evidence="1" type="ORF">F383_25970</name>
    <name evidence="2" type="ORF">F383_32330</name>
</gene>
<dbReference type="EMBL" id="KN414976">
    <property type="protein sequence ID" value="KHG20138.1"/>
    <property type="molecule type" value="Genomic_DNA"/>
</dbReference>
<dbReference type="Proteomes" id="UP000032142">
    <property type="component" value="Unassembled WGS sequence"/>
</dbReference>
<accession>A0A0B0P071</accession>
<evidence type="ECO:0000313" key="2">
    <source>
        <dbReference type="EMBL" id="KHG25589.1"/>
    </source>
</evidence>
<proteinExistence type="predicted"/>
<name>A0A0B0P071_GOSAR</name>
<dbReference type="EMBL" id="KN432966">
    <property type="protein sequence ID" value="KHG25589.1"/>
    <property type="molecule type" value="Genomic_DNA"/>
</dbReference>
<evidence type="ECO:0000313" key="3">
    <source>
        <dbReference type="Proteomes" id="UP000032142"/>
    </source>
</evidence>
<protein>
    <submittedName>
        <fullName evidence="1">Uncharacterized protein</fullName>
    </submittedName>
</protein>